<gene>
    <name evidence="12" type="ORF">FCL38_17760</name>
</gene>
<dbReference type="Proteomes" id="UP000298763">
    <property type="component" value="Chromosome"/>
</dbReference>
<dbReference type="PANTHER" id="PTHR33693">
    <property type="entry name" value="TYPE-5 URACIL-DNA GLYCOSYLASE"/>
    <property type="match status" value="1"/>
</dbReference>
<dbReference type="SMART" id="SM00987">
    <property type="entry name" value="UreE_C"/>
    <property type="match status" value="1"/>
</dbReference>
<dbReference type="PANTHER" id="PTHR33693:SF9">
    <property type="entry name" value="TYPE-4 URACIL-DNA GLYCOSYLASE"/>
    <property type="match status" value="1"/>
</dbReference>
<evidence type="ECO:0000256" key="3">
    <source>
        <dbReference type="ARBA" id="ARBA00022485"/>
    </source>
</evidence>
<keyword evidence="7" id="KW-0408">Iron</keyword>
<dbReference type="Gene3D" id="3.40.470.10">
    <property type="entry name" value="Uracil-DNA glycosylase-like domain"/>
    <property type="match status" value="1"/>
</dbReference>
<keyword evidence="5" id="KW-0227">DNA damage</keyword>
<dbReference type="InterPro" id="IPR036895">
    <property type="entry name" value="Uracil-DNA_glycosylase-like_sf"/>
</dbReference>
<evidence type="ECO:0000256" key="8">
    <source>
        <dbReference type="ARBA" id="ARBA00023014"/>
    </source>
</evidence>
<keyword evidence="9" id="KW-0234">DNA repair</keyword>
<dbReference type="NCBIfam" id="TIGR00758">
    <property type="entry name" value="UDG_fam4"/>
    <property type="match status" value="1"/>
</dbReference>
<dbReference type="NCBIfam" id="TIGR03914">
    <property type="entry name" value="UDG_fam_dom"/>
    <property type="match status" value="1"/>
</dbReference>
<proteinExistence type="inferred from homology"/>
<keyword evidence="6" id="KW-0378">Hydrolase</keyword>
<dbReference type="InterPro" id="IPR005122">
    <property type="entry name" value="Uracil-DNA_glycosylase-like"/>
</dbReference>
<evidence type="ECO:0000256" key="1">
    <source>
        <dbReference type="ARBA" id="ARBA00006521"/>
    </source>
</evidence>
<evidence type="ECO:0000256" key="5">
    <source>
        <dbReference type="ARBA" id="ARBA00022763"/>
    </source>
</evidence>
<dbReference type="InterPro" id="IPR051536">
    <property type="entry name" value="UDG_Type-4/5"/>
</dbReference>
<keyword evidence="8" id="KW-0411">Iron-sulfur</keyword>
<dbReference type="InterPro" id="IPR023875">
    <property type="entry name" value="DNA_repair_put"/>
</dbReference>
<evidence type="ECO:0000256" key="6">
    <source>
        <dbReference type="ARBA" id="ARBA00022801"/>
    </source>
</evidence>
<dbReference type="SMART" id="SM00986">
    <property type="entry name" value="UDG"/>
    <property type="match status" value="1"/>
</dbReference>
<dbReference type="SUPFAM" id="SSF52141">
    <property type="entry name" value="Uracil-DNA glycosylase-like"/>
    <property type="match status" value="1"/>
</dbReference>
<evidence type="ECO:0000256" key="9">
    <source>
        <dbReference type="ARBA" id="ARBA00023204"/>
    </source>
</evidence>
<evidence type="ECO:0000256" key="4">
    <source>
        <dbReference type="ARBA" id="ARBA00022723"/>
    </source>
</evidence>
<evidence type="ECO:0000313" key="13">
    <source>
        <dbReference type="Proteomes" id="UP000298763"/>
    </source>
</evidence>
<sequence length="509" mass="55744">MLNDSGSKVVDEVEVRSEAATEVASEAATVVASEAATVVASEAATVVAATEASSKAVTESASESASKLASEETHNPDERSDPPPTNSSPGAQPRISRKLMEMLQGAACYRAHDRWAFLYRVLWRWNDGEHEVISMADEDGARLHHMVRSVRHEEHDMHAYLRFRERPEEAGAPRFVAWFEPAHDVLPQVAQHFAKRMGKTSWMIATPEATVLWDGATLHTGEALARSAADFDDAGEALWLTYYRSIFNPARLNADIMHGHIRQRFWKNLPEAAVVPHMVTQAAAGARKVGQLDTVGKRGGTTIPIAPDKAAPERQQPSSLDECRRCDLWQNATQAVAGQGARRAKIMLVGEQPGDQEDLAGKPFVGPAGDLLDKAMDAAGLDRRTVYVTNAVKHFKWEPRGKRRLHKTPAQKEVMACHYWLEAELETVAPQVLVALGSTALKSILQTGSVTMKDYMGAPFEHEGRWVVVTYHPAYALRVPDRESRQAAFAAIVEALKTAQQIAGGASQG</sequence>
<evidence type="ECO:0000256" key="2">
    <source>
        <dbReference type="ARBA" id="ARBA00019403"/>
    </source>
</evidence>
<dbReference type="NCBIfam" id="TIGR03915">
    <property type="entry name" value="SAM_7_link_chp"/>
    <property type="match status" value="1"/>
</dbReference>
<keyword evidence="13" id="KW-1185">Reference proteome</keyword>
<name>A0ABX5UVP3_9BURK</name>
<feature type="compositionally biased region" description="Low complexity" evidence="10">
    <location>
        <begin position="48"/>
        <end position="68"/>
    </location>
</feature>
<feature type="region of interest" description="Disordered" evidence="10">
    <location>
        <begin position="48"/>
        <end position="93"/>
    </location>
</feature>
<dbReference type="RefSeq" id="WP_137317543.1">
    <property type="nucleotide sequence ID" value="NZ_JACHXS010000002.1"/>
</dbReference>
<evidence type="ECO:0000256" key="7">
    <source>
        <dbReference type="ARBA" id="ARBA00023004"/>
    </source>
</evidence>
<protein>
    <recommendedName>
        <fullName evidence="2">Type-4 uracil-DNA glycosylase</fullName>
    </recommendedName>
</protein>
<dbReference type="InterPro" id="IPR005273">
    <property type="entry name" value="Ura-DNA_glyco_family4"/>
</dbReference>
<dbReference type="Pfam" id="PF03167">
    <property type="entry name" value="UDG"/>
    <property type="match status" value="1"/>
</dbReference>
<dbReference type="CDD" id="cd10030">
    <property type="entry name" value="UDG-F4_TTUDGA_SPO1dp_like"/>
    <property type="match status" value="1"/>
</dbReference>
<dbReference type="InterPro" id="IPR025404">
    <property type="entry name" value="DUF4130"/>
</dbReference>
<organism evidence="12 13">
    <name type="scientific">Pseudoduganella umbonata</name>
    <dbReference type="NCBI Taxonomy" id="864828"/>
    <lineage>
        <taxon>Bacteria</taxon>
        <taxon>Pseudomonadati</taxon>
        <taxon>Pseudomonadota</taxon>
        <taxon>Betaproteobacteria</taxon>
        <taxon>Burkholderiales</taxon>
        <taxon>Oxalobacteraceae</taxon>
        <taxon>Telluria group</taxon>
        <taxon>Pseudoduganella</taxon>
    </lineage>
</organism>
<evidence type="ECO:0000256" key="10">
    <source>
        <dbReference type="SAM" id="MobiDB-lite"/>
    </source>
</evidence>
<keyword evidence="4" id="KW-0479">Metal-binding</keyword>
<reference evidence="12 13" key="1">
    <citation type="submission" date="2019-05" db="EMBL/GenBank/DDBJ databases">
        <title>Draft Genome Sequences of Six Type Strains of the Genus Massilia.</title>
        <authorList>
            <person name="Miess H."/>
            <person name="Frediansyhah A."/>
            <person name="Gross H."/>
        </authorList>
    </citation>
    <scope>NUCLEOTIDE SEQUENCE [LARGE SCALE GENOMIC DNA]</scope>
    <source>
        <strain evidence="12 13">DSMZ 26121</strain>
    </source>
</reference>
<evidence type="ECO:0000259" key="11">
    <source>
        <dbReference type="SMART" id="SM00986"/>
    </source>
</evidence>
<keyword evidence="3" id="KW-0004">4Fe-4S</keyword>
<comment type="similarity">
    <text evidence="1">Belongs to the uracil-DNA glycosylase (UDG) superfamily. Type 4 (UDGa) family.</text>
</comment>
<evidence type="ECO:0000313" key="12">
    <source>
        <dbReference type="EMBL" id="QCP14778.1"/>
    </source>
</evidence>
<feature type="compositionally biased region" description="Basic and acidic residues" evidence="10">
    <location>
        <begin position="69"/>
        <end position="81"/>
    </location>
</feature>
<dbReference type="Pfam" id="PF13566">
    <property type="entry name" value="DUF4130"/>
    <property type="match status" value="1"/>
</dbReference>
<feature type="domain" description="Uracil-DNA glycosylase-like" evidence="11">
    <location>
        <begin position="337"/>
        <end position="496"/>
    </location>
</feature>
<dbReference type="EMBL" id="CP040017">
    <property type="protein sequence ID" value="QCP14778.1"/>
    <property type="molecule type" value="Genomic_DNA"/>
</dbReference>
<accession>A0ABX5UVP3</accession>